<organism evidence="2 3">
    <name type="scientific">Pseudomonas syringae pv. actinidiae</name>
    <dbReference type="NCBI Taxonomy" id="103796"/>
    <lineage>
        <taxon>Bacteria</taxon>
        <taxon>Pseudomonadati</taxon>
        <taxon>Pseudomonadota</taxon>
        <taxon>Gammaproteobacteria</taxon>
        <taxon>Pseudomonadales</taxon>
        <taxon>Pseudomonadaceae</taxon>
        <taxon>Pseudomonas</taxon>
        <taxon>Pseudomonas syringae</taxon>
    </lineage>
</organism>
<evidence type="ECO:0000313" key="3">
    <source>
        <dbReference type="Proteomes" id="UP000248291"/>
    </source>
</evidence>
<dbReference type="EMBL" id="BGKA01000013">
    <property type="protein sequence ID" value="GBH14426.1"/>
    <property type="molecule type" value="Genomic_DNA"/>
</dbReference>
<name>A0AAN4PZW2_PSESF</name>
<comment type="caution">
    <text evidence="2">The sequence shown here is derived from an EMBL/GenBank/DDBJ whole genome shotgun (WGS) entry which is preliminary data.</text>
</comment>
<feature type="region of interest" description="Disordered" evidence="1">
    <location>
        <begin position="1"/>
        <end position="21"/>
    </location>
</feature>
<gene>
    <name evidence="2" type="ORF">KPSA3_00314</name>
</gene>
<dbReference type="AlphaFoldDB" id="A0AAN4PZW2"/>
<reference evidence="2 3" key="1">
    <citation type="submission" date="2018-04" db="EMBL/GenBank/DDBJ databases">
        <title>Draft genome sequence of Pseudomonas syringae pv. actinidiae biovar 3 strains isolated from kiwifruit in Kagawa prefecture.</title>
        <authorList>
            <person name="Tabuchi M."/>
            <person name="Saito M."/>
            <person name="Fujiwara S."/>
            <person name="Sasa N."/>
            <person name="Akimitsu K."/>
            <person name="Gomi K."/>
            <person name="Konishi-Sugita S."/>
            <person name="Hamano K."/>
            <person name="Kataoka I."/>
        </authorList>
    </citation>
    <scope>NUCLEOTIDE SEQUENCE [LARGE SCALE GENOMIC DNA]</scope>
    <source>
        <strain evidence="2 3">MAFF212211</strain>
    </source>
</reference>
<accession>A0AAN4PZW2</accession>
<evidence type="ECO:0000256" key="1">
    <source>
        <dbReference type="SAM" id="MobiDB-lite"/>
    </source>
</evidence>
<sequence>MLEMAVVSRQVRDRKENSQPSLCQSEKRLIQRFREITHQEKQQVLRLVDVLALHPEAE</sequence>
<protein>
    <submittedName>
        <fullName evidence="2">Uncharacterized protein</fullName>
    </submittedName>
</protein>
<proteinExistence type="predicted"/>
<dbReference type="RefSeq" id="WP_005730154.1">
    <property type="nucleotide sequence ID" value="NZ_BGKA01000013.1"/>
</dbReference>
<evidence type="ECO:0000313" key="2">
    <source>
        <dbReference type="EMBL" id="GBH14426.1"/>
    </source>
</evidence>
<dbReference type="Proteomes" id="UP000248291">
    <property type="component" value="Unassembled WGS sequence"/>
</dbReference>